<dbReference type="AlphaFoldDB" id="A0A2P6QFW9"/>
<evidence type="ECO:0000313" key="2">
    <source>
        <dbReference type="Proteomes" id="UP000238479"/>
    </source>
</evidence>
<accession>A0A2P6QFW9</accession>
<reference evidence="1 2" key="1">
    <citation type="journal article" date="2018" name="Nat. Genet.">
        <title>The Rosa genome provides new insights in the design of modern roses.</title>
        <authorList>
            <person name="Bendahmane M."/>
        </authorList>
    </citation>
    <scope>NUCLEOTIDE SEQUENCE [LARGE SCALE GENOMIC DNA]</scope>
    <source>
        <strain evidence="2">cv. Old Blush</strain>
    </source>
</reference>
<dbReference type="Gramene" id="PRQ33061">
    <property type="protein sequence ID" value="PRQ33061"/>
    <property type="gene ID" value="RchiOBHm_Chr5g0053331"/>
</dbReference>
<protein>
    <submittedName>
        <fullName evidence="1">Uncharacterized protein</fullName>
    </submittedName>
</protein>
<name>A0A2P6QFW9_ROSCH</name>
<comment type="caution">
    <text evidence="1">The sequence shown here is derived from an EMBL/GenBank/DDBJ whole genome shotgun (WGS) entry which is preliminary data.</text>
</comment>
<keyword evidence="2" id="KW-1185">Reference proteome</keyword>
<proteinExistence type="predicted"/>
<gene>
    <name evidence="1" type="ORF">RchiOBHm_Chr5g0053331</name>
</gene>
<dbReference type="Proteomes" id="UP000238479">
    <property type="component" value="Chromosome 5"/>
</dbReference>
<dbReference type="EMBL" id="PDCK01000043">
    <property type="protein sequence ID" value="PRQ33061.1"/>
    <property type="molecule type" value="Genomic_DNA"/>
</dbReference>
<sequence>MICSLVPPVITGKICLKSPPNKIGLPPNGFSCSVLFGFDKISRKICLMLQNSVYYTLEFHPK</sequence>
<evidence type="ECO:0000313" key="1">
    <source>
        <dbReference type="EMBL" id="PRQ33061.1"/>
    </source>
</evidence>
<organism evidence="1 2">
    <name type="scientific">Rosa chinensis</name>
    <name type="common">China rose</name>
    <dbReference type="NCBI Taxonomy" id="74649"/>
    <lineage>
        <taxon>Eukaryota</taxon>
        <taxon>Viridiplantae</taxon>
        <taxon>Streptophyta</taxon>
        <taxon>Embryophyta</taxon>
        <taxon>Tracheophyta</taxon>
        <taxon>Spermatophyta</taxon>
        <taxon>Magnoliopsida</taxon>
        <taxon>eudicotyledons</taxon>
        <taxon>Gunneridae</taxon>
        <taxon>Pentapetalae</taxon>
        <taxon>rosids</taxon>
        <taxon>fabids</taxon>
        <taxon>Rosales</taxon>
        <taxon>Rosaceae</taxon>
        <taxon>Rosoideae</taxon>
        <taxon>Rosoideae incertae sedis</taxon>
        <taxon>Rosa</taxon>
    </lineage>
</organism>